<dbReference type="CDD" id="cd08321">
    <property type="entry name" value="Pyrin_ASC-like"/>
    <property type="match status" value="1"/>
</dbReference>
<evidence type="ECO:0000313" key="2">
    <source>
        <dbReference type="Ensembl" id="ENSHHUP00000078388.1"/>
    </source>
</evidence>
<evidence type="ECO:0000259" key="1">
    <source>
        <dbReference type="PROSITE" id="PS50824"/>
    </source>
</evidence>
<reference evidence="2" key="2">
    <citation type="submission" date="2025-08" db="UniProtKB">
        <authorList>
            <consortium name="Ensembl"/>
        </authorList>
    </citation>
    <scope>IDENTIFICATION</scope>
</reference>
<reference evidence="3" key="1">
    <citation type="submission" date="2018-06" db="EMBL/GenBank/DDBJ databases">
        <title>Genome assembly of Danube salmon.</title>
        <authorList>
            <person name="Macqueen D.J."/>
            <person name="Gundappa M.K."/>
        </authorList>
    </citation>
    <scope>NUCLEOTIDE SEQUENCE [LARGE SCALE GENOMIC DNA]</scope>
</reference>
<dbReference type="InterPro" id="IPR011029">
    <property type="entry name" value="DEATH-like_dom_sf"/>
</dbReference>
<proteinExistence type="predicted"/>
<dbReference type="PROSITE" id="PS50824">
    <property type="entry name" value="DAPIN"/>
    <property type="match status" value="1"/>
</dbReference>
<dbReference type="SMART" id="SM01289">
    <property type="entry name" value="PYRIN"/>
    <property type="match status" value="1"/>
</dbReference>
<dbReference type="Pfam" id="PF02758">
    <property type="entry name" value="PYRIN"/>
    <property type="match status" value="1"/>
</dbReference>
<reference evidence="2" key="3">
    <citation type="submission" date="2025-09" db="UniProtKB">
        <authorList>
            <consortium name="Ensembl"/>
        </authorList>
    </citation>
    <scope>IDENTIFICATION</scope>
</reference>
<dbReference type="InterPro" id="IPR004020">
    <property type="entry name" value="DAPIN"/>
</dbReference>
<organism evidence="2 3">
    <name type="scientific">Hucho hucho</name>
    <name type="common">huchen</name>
    <dbReference type="NCBI Taxonomy" id="62062"/>
    <lineage>
        <taxon>Eukaryota</taxon>
        <taxon>Metazoa</taxon>
        <taxon>Chordata</taxon>
        <taxon>Craniata</taxon>
        <taxon>Vertebrata</taxon>
        <taxon>Euteleostomi</taxon>
        <taxon>Actinopterygii</taxon>
        <taxon>Neopterygii</taxon>
        <taxon>Teleostei</taxon>
        <taxon>Protacanthopterygii</taxon>
        <taxon>Salmoniformes</taxon>
        <taxon>Salmonidae</taxon>
        <taxon>Salmoninae</taxon>
        <taxon>Hucho</taxon>
    </lineage>
</organism>
<dbReference type="AlphaFoldDB" id="A0A4W5QXB0"/>
<evidence type="ECO:0000313" key="3">
    <source>
        <dbReference type="Proteomes" id="UP000314982"/>
    </source>
</evidence>
<sequence length="94" mass="10648">MAVVPEVLLATLNDLGKAELKTFIWYLRQGVEGFPQCIPVSQLEYAGREDTINKMVGTYQPEEAVKITLEILRKMNQNQLSLALNQLNLPYVLL</sequence>
<dbReference type="STRING" id="62062.ENSHHUP00000078388"/>
<dbReference type="Proteomes" id="UP000314982">
    <property type="component" value="Unassembled WGS sequence"/>
</dbReference>
<dbReference type="GeneTree" id="ENSGT00990000203949"/>
<dbReference type="SUPFAM" id="SSF47986">
    <property type="entry name" value="DEATH domain"/>
    <property type="match status" value="1"/>
</dbReference>
<protein>
    <recommendedName>
        <fullName evidence="1">Pyrin domain-containing protein</fullName>
    </recommendedName>
</protein>
<name>A0A4W5QXB0_9TELE</name>
<dbReference type="Gene3D" id="1.10.533.10">
    <property type="entry name" value="Death Domain, Fas"/>
    <property type="match status" value="1"/>
</dbReference>
<feature type="domain" description="Pyrin" evidence="1">
    <location>
        <begin position="1"/>
        <end position="90"/>
    </location>
</feature>
<dbReference type="Ensembl" id="ENSHHUT00000080920.1">
    <property type="protein sequence ID" value="ENSHHUP00000078388.1"/>
    <property type="gene ID" value="ENSHHUG00000045746.1"/>
</dbReference>
<keyword evidence="3" id="KW-1185">Reference proteome</keyword>
<accession>A0A4W5QXB0</accession>